<proteinExistence type="inferred from homology"/>
<dbReference type="RefSeq" id="WP_043679837.1">
    <property type="nucleotide sequence ID" value="NZ_JACHIB010000001.1"/>
</dbReference>
<comment type="caution">
    <text evidence="10">The sequence shown here is derived from an EMBL/GenBank/DDBJ whole genome shotgun (WGS) entry which is preliminary data.</text>
</comment>
<dbReference type="InterPro" id="IPR000515">
    <property type="entry name" value="MetI-like"/>
</dbReference>
<evidence type="ECO:0000256" key="2">
    <source>
        <dbReference type="ARBA" id="ARBA00010072"/>
    </source>
</evidence>
<dbReference type="InterPro" id="IPR010065">
    <property type="entry name" value="AA_ABC_transptr_permease_3TM"/>
</dbReference>
<feature type="transmembrane region" description="Helical" evidence="8">
    <location>
        <begin position="56"/>
        <end position="82"/>
    </location>
</feature>
<comment type="similarity">
    <text evidence="2">Belongs to the binding-protein-dependent transport system permease family. HisMQ subfamily.</text>
</comment>
<dbReference type="GO" id="GO:0022857">
    <property type="term" value="F:transmembrane transporter activity"/>
    <property type="evidence" value="ECO:0007669"/>
    <property type="project" value="InterPro"/>
</dbReference>
<name>A0A7W9TLY2_CASDE</name>
<dbReference type="Gene3D" id="1.10.3720.10">
    <property type="entry name" value="MetI-like"/>
    <property type="match status" value="1"/>
</dbReference>
<evidence type="ECO:0000256" key="8">
    <source>
        <dbReference type="RuleBase" id="RU363032"/>
    </source>
</evidence>
<evidence type="ECO:0000256" key="3">
    <source>
        <dbReference type="ARBA" id="ARBA00022448"/>
    </source>
</evidence>
<evidence type="ECO:0000313" key="11">
    <source>
        <dbReference type="Proteomes" id="UP000541136"/>
    </source>
</evidence>
<dbReference type="EMBL" id="JACHIB010000001">
    <property type="protein sequence ID" value="MBB6082032.1"/>
    <property type="molecule type" value="Genomic_DNA"/>
</dbReference>
<keyword evidence="3 8" id="KW-0813">Transport</keyword>
<reference evidence="10 11" key="1">
    <citation type="submission" date="2020-08" db="EMBL/GenBank/DDBJ databases">
        <title>Genomic Encyclopedia of Type Strains, Phase IV (KMG-IV): sequencing the most valuable type-strain genomes for metagenomic binning, comparative biology and taxonomic classification.</title>
        <authorList>
            <person name="Goeker M."/>
        </authorList>
    </citation>
    <scope>NUCLEOTIDE SEQUENCE [LARGE SCALE GENOMIC DNA]</scope>
    <source>
        <strain evidence="10 11">DSM 12141</strain>
    </source>
</reference>
<keyword evidence="6 8" id="KW-1133">Transmembrane helix</keyword>
<feature type="domain" description="ABC transmembrane type-1" evidence="9">
    <location>
        <begin position="25"/>
        <end position="215"/>
    </location>
</feature>
<feature type="transmembrane region" description="Helical" evidence="8">
    <location>
        <begin position="20"/>
        <end position="49"/>
    </location>
</feature>
<dbReference type="Pfam" id="PF00528">
    <property type="entry name" value="BPD_transp_1"/>
    <property type="match status" value="1"/>
</dbReference>
<organism evidence="10 11">
    <name type="scientific">Castellaniella defragrans</name>
    <name type="common">Alcaligenes defragrans</name>
    <dbReference type="NCBI Taxonomy" id="75697"/>
    <lineage>
        <taxon>Bacteria</taxon>
        <taxon>Pseudomonadati</taxon>
        <taxon>Pseudomonadota</taxon>
        <taxon>Betaproteobacteria</taxon>
        <taxon>Burkholderiales</taxon>
        <taxon>Alcaligenaceae</taxon>
        <taxon>Castellaniella</taxon>
    </lineage>
</organism>
<keyword evidence="7 8" id="KW-0472">Membrane</keyword>
<protein>
    <submittedName>
        <fullName evidence="10">Polar amino acid transport system permease protein</fullName>
    </submittedName>
</protein>
<dbReference type="Proteomes" id="UP000541136">
    <property type="component" value="Unassembled WGS sequence"/>
</dbReference>
<sequence length="233" mass="25430">MLDIIFDNWLLLLVGQYPNGAIGGLAATVGLALMSLALAFPLGIALALGRISSIRIFYWPSTAVVYIVRGLPLIMFIFWAYFFVPILIGRPVGGAATMVTALVIYESAYLAEIIRSGIQALPAGQLEAGRSLGLSYTRTMRRVILPQALYNTLPSMLSQFISTVKETSLGFVISVHELTFAAAQINNILLTKPFEVFSLLALTYFTLNLILGGFVKLIENRIQIKRTSAIQVA</sequence>
<feature type="transmembrane region" description="Helical" evidence="8">
    <location>
        <begin position="196"/>
        <end position="218"/>
    </location>
</feature>
<evidence type="ECO:0000256" key="6">
    <source>
        <dbReference type="ARBA" id="ARBA00022989"/>
    </source>
</evidence>
<keyword evidence="5 8" id="KW-0812">Transmembrane</keyword>
<dbReference type="PANTHER" id="PTHR30614">
    <property type="entry name" value="MEMBRANE COMPONENT OF AMINO ACID ABC TRANSPORTER"/>
    <property type="match status" value="1"/>
</dbReference>
<evidence type="ECO:0000256" key="4">
    <source>
        <dbReference type="ARBA" id="ARBA00022475"/>
    </source>
</evidence>
<dbReference type="SUPFAM" id="SSF161098">
    <property type="entry name" value="MetI-like"/>
    <property type="match status" value="1"/>
</dbReference>
<keyword evidence="4" id="KW-1003">Cell membrane</keyword>
<evidence type="ECO:0000256" key="7">
    <source>
        <dbReference type="ARBA" id="ARBA00023136"/>
    </source>
</evidence>
<comment type="subcellular location">
    <subcellularLocation>
        <location evidence="1">Cell inner membrane</location>
        <topology evidence="1">Multi-pass membrane protein</topology>
    </subcellularLocation>
    <subcellularLocation>
        <location evidence="8">Cell membrane</location>
        <topology evidence="8">Multi-pass membrane protein</topology>
    </subcellularLocation>
</comment>
<dbReference type="PROSITE" id="PS50928">
    <property type="entry name" value="ABC_TM1"/>
    <property type="match status" value="1"/>
</dbReference>
<dbReference type="AlphaFoldDB" id="A0A7W9TLY2"/>
<evidence type="ECO:0000313" key="10">
    <source>
        <dbReference type="EMBL" id="MBB6082032.1"/>
    </source>
</evidence>
<evidence type="ECO:0000256" key="1">
    <source>
        <dbReference type="ARBA" id="ARBA00004429"/>
    </source>
</evidence>
<dbReference type="PANTHER" id="PTHR30614:SF21">
    <property type="entry name" value="AMINO ACID ABC TRANSPORTER PERMEASE"/>
    <property type="match status" value="1"/>
</dbReference>
<dbReference type="NCBIfam" id="TIGR01726">
    <property type="entry name" value="HEQRo_perm_3TM"/>
    <property type="match status" value="1"/>
</dbReference>
<dbReference type="InterPro" id="IPR043429">
    <property type="entry name" value="ArtM/GltK/GlnP/TcyL/YhdX-like"/>
</dbReference>
<evidence type="ECO:0000259" key="9">
    <source>
        <dbReference type="PROSITE" id="PS50928"/>
    </source>
</evidence>
<dbReference type="GO" id="GO:0043190">
    <property type="term" value="C:ATP-binding cassette (ABC) transporter complex"/>
    <property type="evidence" value="ECO:0007669"/>
    <property type="project" value="InterPro"/>
</dbReference>
<dbReference type="GO" id="GO:0006865">
    <property type="term" value="P:amino acid transport"/>
    <property type="evidence" value="ECO:0007669"/>
    <property type="project" value="TreeGrafter"/>
</dbReference>
<evidence type="ECO:0000256" key="5">
    <source>
        <dbReference type="ARBA" id="ARBA00022692"/>
    </source>
</evidence>
<gene>
    <name evidence="10" type="ORF">HNR28_000050</name>
</gene>
<dbReference type="CDD" id="cd06261">
    <property type="entry name" value="TM_PBP2"/>
    <property type="match status" value="1"/>
</dbReference>
<dbReference type="InterPro" id="IPR035906">
    <property type="entry name" value="MetI-like_sf"/>
</dbReference>
<accession>A0A7W9TLY2</accession>